<gene>
    <name evidence="3" type="ORF">POVCU1_071700</name>
    <name evidence="2" type="ORF">POVCU2_0079080</name>
</gene>
<evidence type="ECO:0000313" key="2">
    <source>
        <dbReference type="EMBL" id="SBS93111.1"/>
    </source>
</evidence>
<reference evidence="2" key="2">
    <citation type="submission" date="2016-05" db="EMBL/GenBank/DDBJ databases">
        <authorList>
            <person name="Lavstsen T."/>
            <person name="Jespersen J.S."/>
        </authorList>
    </citation>
    <scope>NUCLEOTIDE SEQUENCE [LARGE SCALE GENOMIC DNA]</scope>
</reference>
<protein>
    <submittedName>
        <fullName evidence="2">PIR Superfamily Protein</fullName>
    </submittedName>
</protein>
<reference evidence="4 5" key="1">
    <citation type="submission" date="2016-05" db="EMBL/GenBank/DDBJ databases">
        <authorList>
            <person name="Naeem Raeece"/>
        </authorList>
    </citation>
    <scope>NUCLEOTIDE SEQUENCE [LARGE SCALE GENOMIC DNA]</scope>
</reference>
<dbReference type="Proteomes" id="UP000078546">
    <property type="component" value="Unassembled WGS sequence"/>
</dbReference>
<dbReference type="AlphaFoldDB" id="A0A1A8WP60"/>
<accession>A0A1A8WP60</accession>
<name>A0A1A8WP60_PLAOA</name>
<evidence type="ECO:0000313" key="5">
    <source>
        <dbReference type="Proteomes" id="UP000078560"/>
    </source>
</evidence>
<evidence type="ECO:0000256" key="1">
    <source>
        <dbReference type="SAM" id="MobiDB-lite"/>
    </source>
</evidence>
<proteinExistence type="predicted"/>
<evidence type="ECO:0000313" key="3">
    <source>
        <dbReference type="EMBL" id="SBT01987.1"/>
    </source>
</evidence>
<organism evidence="2 5">
    <name type="scientific">Plasmodium ovale curtisi</name>
    <dbReference type="NCBI Taxonomy" id="864141"/>
    <lineage>
        <taxon>Eukaryota</taxon>
        <taxon>Sar</taxon>
        <taxon>Alveolata</taxon>
        <taxon>Apicomplexa</taxon>
        <taxon>Aconoidasida</taxon>
        <taxon>Haemosporida</taxon>
        <taxon>Plasmodiidae</taxon>
        <taxon>Plasmodium</taxon>
        <taxon>Plasmodium (Plasmodium)</taxon>
    </lineage>
</organism>
<sequence length="149" mass="17164">MKRRLEKEDLQELKINVVLNFFDSIFKTVTSTYSAKHALDTGLHDVRDNHVYSEKIRISLKTNSTSRHVQLTTNSHELTTMPRESETNSSSSSNATSLVSLPILGVSDCSFLLYRFTLLEPKFHDYFQNKENIPINQDYVTTDKMLTNM</sequence>
<evidence type="ECO:0000313" key="4">
    <source>
        <dbReference type="Proteomes" id="UP000078546"/>
    </source>
</evidence>
<feature type="region of interest" description="Disordered" evidence="1">
    <location>
        <begin position="74"/>
        <end position="95"/>
    </location>
</feature>
<dbReference type="EMBL" id="FLQU01001464">
    <property type="protein sequence ID" value="SBS93111.1"/>
    <property type="molecule type" value="Genomic_DNA"/>
</dbReference>
<dbReference type="EMBL" id="FLQV01002956">
    <property type="protein sequence ID" value="SBT01987.1"/>
    <property type="molecule type" value="Genomic_DNA"/>
</dbReference>
<dbReference type="VEuPathDB" id="PlasmoDB:PocGH01_00183400"/>
<dbReference type="Proteomes" id="UP000078560">
    <property type="component" value="Unassembled WGS sequence"/>
</dbReference>